<gene>
    <name evidence="2" type="ORF">BN1221_04929c</name>
</gene>
<dbReference type="EMBL" id="CGIG01000001">
    <property type="protein sequence ID" value="CPR21515.1"/>
    <property type="molecule type" value="Genomic_DNA"/>
</dbReference>
<name>A0A0G4K370_9GAMM</name>
<dbReference type="AlphaFoldDB" id="A0A0G4K370"/>
<feature type="compositionally biased region" description="Polar residues" evidence="1">
    <location>
        <begin position="65"/>
        <end position="78"/>
    </location>
</feature>
<evidence type="ECO:0000256" key="1">
    <source>
        <dbReference type="SAM" id="MobiDB-lite"/>
    </source>
</evidence>
<accession>A0A0G4K370</accession>
<reference evidence="3" key="1">
    <citation type="submission" date="2015-01" db="EMBL/GenBank/DDBJ databases">
        <authorList>
            <person name="Paterson Steve"/>
        </authorList>
    </citation>
    <scope>NUCLEOTIDE SEQUENCE [LARGE SCALE GENOMIC DNA]</scope>
    <source>
        <strain evidence="3">OBR1</strain>
    </source>
</reference>
<dbReference type="Proteomes" id="UP000044377">
    <property type="component" value="Unassembled WGS sequence"/>
</dbReference>
<sequence>MRGCPAPPLFRFLPDFLARAVCHSVKSVTAGKNNWNDEIVDKVRNIVIHDPLPASPLLGGGGNTGFSPSPVTVSYTQM</sequence>
<protein>
    <submittedName>
        <fullName evidence="2">Uncharacterized protein</fullName>
    </submittedName>
</protein>
<evidence type="ECO:0000313" key="2">
    <source>
        <dbReference type="EMBL" id="CPR21515.1"/>
    </source>
</evidence>
<keyword evidence="3" id="KW-1185">Reference proteome</keyword>
<organism evidence="2 3">
    <name type="scientific">Brenneria goodwinii</name>
    <dbReference type="NCBI Taxonomy" id="1109412"/>
    <lineage>
        <taxon>Bacteria</taxon>
        <taxon>Pseudomonadati</taxon>
        <taxon>Pseudomonadota</taxon>
        <taxon>Gammaproteobacteria</taxon>
        <taxon>Enterobacterales</taxon>
        <taxon>Pectobacteriaceae</taxon>
        <taxon>Brenneria</taxon>
    </lineage>
</organism>
<feature type="region of interest" description="Disordered" evidence="1">
    <location>
        <begin position="59"/>
        <end position="78"/>
    </location>
</feature>
<dbReference type="STRING" id="1109412.BN1221_04929c"/>
<proteinExistence type="predicted"/>
<evidence type="ECO:0000313" key="3">
    <source>
        <dbReference type="Proteomes" id="UP000044377"/>
    </source>
</evidence>